<dbReference type="InterPro" id="IPR014710">
    <property type="entry name" value="RmlC-like_jellyroll"/>
</dbReference>
<dbReference type="Proteomes" id="UP000654918">
    <property type="component" value="Unassembled WGS sequence"/>
</dbReference>
<protein>
    <submittedName>
        <fullName evidence="1">Uncharacterized protein</fullName>
    </submittedName>
</protein>
<dbReference type="PANTHER" id="PTHR36156">
    <property type="entry name" value="SLR2101 PROTEIN"/>
    <property type="match status" value="1"/>
</dbReference>
<evidence type="ECO:0000313" key="1">
    <source>
        <dbReference type="EMBL" id="KAF6835282.1"/>
    </source>
</evidence>
<reference evidence="1" key="1">
    <citation type="journal article" date="2020" name="Phytopathology">
        <title>Genome Sequence Resources of Colletotrichum truncatum, C. plurivorum, C. musicola, and C. sojae: Four Species Pathogenic to Soybean (Glycine max).</title>
        <authorList>
            <person name="Rogerio F."/>
            <person name="Boufleur T.R."/>
            <person name="Ciampi-Guillardi M."/>
            <person name="Sukno S.A."/>
            <person name="Thon M.R."/>
            <person name="Massola Junior N.S."/>
            <person name="Baroncelli R."/>
        </authorList>
    </citation>
    <scope>NUCLEOTIDE SEQUENCE</scope>
    <source>
        <strain evidence="1">LFN00145</strain>
    </source>
</reference>
<organism evidence="1 2">
    <name type="scientific">Colletotrichum plurivorum</name>
    <dbReference type="NCBI Taxonomy" id="2175906"/>
    <lineage>
        <taxon>Eukaryota</taxon>
        <taxon>Fungi</taxon>
        <taxon>Dikarya</taxon>
        <taxon>Ascomycota</taxon>
        <taxon>Pezizomycotina</taxon>
        <taxon>Sordariomycetes</taxon>
        <taxon>Hypocreomycetidae</taxon>
        <taxon>Glomerellales</taxon>
        <taxon>Glomerellaceae</taxon>
        <taxon>Colletotrichum</taxon>
        <taxon>Colletotrichum orchidearum species complex</taxon>
    </lineage>
</organism>
<dbReference type="InterPro" id="IPR047142">
    <property type="entry name" value="OryJ/VirC-like"/>
</dbReference>
<dbReference type="Gene3D" id="2.60.120.10">
    <property type="entry name" value="Jelly Rolls"/>
    <property type="match status" value="1"/>
</dbReference>
<proteinExistence type="predicted"/>
<accession>A0A8H6KPH6</accession>
<evidence type="ECO:0000313" key="2">
    <source>
        <dbReference type="Proteomes" id="UP000654918"/>
    </source>
</evidence>
<dbReference type="AlphaFoldDB" id="A0A8H6KPH6"/>
<dbReference type="SUPFAM" id="SSF51182">
    <property type="entry name" value="RmlC-like cupins"/>
    <property type="match status" value="1"/>
</dbReference>
<keyword evidence="2" id="KW-1185">Reference proteome</keyword>
<dbReference type="InterPro" id="IPR011051">
    <property type="entry name" value="RmlC_Cupin_sf"/>
</dbReference>
<dbReference type="EMBL" id="WIGO01000041">
    <property type="protein sequence ID" value="KAF6835282.1"/>
    <property type="molecule type" value="Genomic_DNA"/>
</dbReference>
<name>A0A8H6KPH6_9PEZI</name>
<dbReference type="CDD" id="cd02231">
    <property type="entry name" value="cupin_BLL6423-like"/>
    <property type="match status" value="1"/>
</dbReference>
<comment type="caution">
    <text evidence="1">The sequence shown here is derived from an EMBL/GenBank/DDBJ whole genome shotgun (WGS) entry which is preliminary data.</text>
</comment>
<sequence length="193" mass="20440">MTAPHRRRIVLSNVPLKSGESGKTEPAVEVITDDLKVEELFEGALRRVTVGTLPSVPASNEGTGLPSFDSAPGSGIVLPGGVNVYFLELAPGAATPMHRTVSSDYVVVNEGTPTLITPKSSFSVADGKGNWDGVDETVLNPGDTAVQRGSMHAWSNKTDKWVRMLAIVVDAKAVKVTVNSKTEELGESWLQTA</sequence>
<gene>
    <name evidence="1" type="ORF">CPLU01_04362</name>
</gene>
<dbReference type="PANTHER" id="PTHR36156:SF2">
    <property type="entry name" value="CUPIN TYPE-2 DOMAIN-CONTAINING PROTEIN"/>
    <property type="match status" value="1"/>
</dbReference>